<dbReference type="GO" id="GO:0008194">
    <property type="term" value="F:UDP-glycosyltransferase activity"/>
    <property type="evidence" value="ECO:0007669"/>
    <property type="project" value="InterPro"/>
</dbReference>
<feature type="domain" description="Erythromycin biosynthesis protein CIII-like C-terminal" evidence="4">
    <location>
        <begin position="474"/>
        <end position="583"/>
    </location>
</feature>
<evidence type="ECO:0000256" key="3">
    <source>
        <dbReference type="SAM" id="MobiDB-lite"/>
    </source>
</evidence>
<name>A0AAN6XBR3_9PEZI</name>
<dbReference type="PANTHER" id="PTHR48043:SF145">
    <property type="entry name" value="FI06409P-RELATED"/>
    <property type="match status" value="1"/>
</dbReference>
<protein>
    <submittedName>
        <fullName evidence="5">Family 1 putative glycosyltransferase</fullName>
    </submittedName>
</protein>
<reference evidence="5" key="2">
    <citation type="submission" date="2023-05" db="EMBL/GenBank/DDBJ databases">
        <authorList>
            <consortium name="Lawrence Berkeley National Laboratory"/>
            <person name="Steindorff A."/>
            <person name="Hensen N."/>
            <person name="Bonometti L."/>
            <person name="Westerberg I."/>
            <person name="Brannstrom I.O."/>
            <person name="Guillou S."/>
            <person name="Cros-Aarteil S."/>
            <person name="Calhoun S."/>
            <person name="Haridas S."/>
            <person name="Kuo A."/>
            <person name="Mondo S."/>
            <person name="Pangilinan J."/>
            <person name="Riley R."/>
            <person name="Labutti K."/>
            <person name="Andreopoulos B."/>
            <person name="Lipzen A."/>
            <person name="Chen C."/>
            <person name="Yanf M."/>
            <person name="Daum C."/>
            <person name="Ng V."/>
            <person name="Clum A."/>
            <person name="Ohm R."/>
            <person name="Martin F."/>
            <person name="Silar P."/>
            <person name="Natvig D."/>
            <person name="Lalanne C."/>
            <person name="Gautier V."/>
            <person name="Ament-Velasquez S.L."/>
            <person name="Kruys A."/>
            <person name="Hutchinson M.I."/>
            <person name="Powell A.J."/>
            <person name="Barry K."/>
            <person name="Miller A.N."/>
            <person name="Grigoriev I.V."/>
            <person name="Debuchy R."/>
            <person name="Gladieux P."/>
            <person name="Thoren M.H."/>
            <person name="Johannesson H."/>
        </authorList>
    </citation>
    <scope>NUCLEOTIDE SEQUENCE</scope>
    <source>
        <strain evidence="5">CBS 315.58</strain>
    </source>
</reference>
<proteinExistence type="predicted"/>
<dbReference type="AlphaFoldDB" id="A0AAN6XBR3"/>
<dbReference type="InterPro" id="IPR010610">
    <property type="entry name" value="EryCIII-like_C"/>
</dbReference>
<reference evidence="5" key="1">
    <citation type="journal article" date="2023" name="Mol. Phylogenet. Evol.">
        <title>Genome-scale phylogeny and comparative genomics of the fungal order Sordariales.</title>
        <authorList>
            <person name="Hensen N."/>
            <person name="Bonometti L."/>
            <person name="Westerberg I."/>
            <person name="Brannstrom I.O."/>
            <person name="Guillou S."/>
            <person name="Cros-Aarteil S."/>
            <person name="Calhoun S."/>
            <person name="Haridas S."/>
            <person name="Kuo A."/>
            <person name="Mondo S."/>
            <person name="Pangilinan J."/>
            <person name="Riley R."/>
            <person name="LaButti K."/>
            <person name="Andreopoulos B."/>
            <person name="Lipzen A."/>
            <person name="Chen C."/>
            <person name="Yan M."/>
            <person name="Daum C."/>
            <person name="Ng V."/>
            <person name="Clum A."/>
            <person name="Steindorff A."/>
            <person name="Ohm R.A."/>
            <person name="Martin F."/>
            <person name="Silar P."/>
            <person name="Natvig D.O."/>
            <person name="Lalanne C."/>
            <person name="Gautier V."/>
            <person name="Ament-Velasquez S.L."/>
            <person name="Kruys A."/>
            <person name="Hutchinson M.I."/>
            <person name="Powell A.J."/>
            <person name="Barry K."/>
            <person name="Miller A.N."/>
            <person name="Grigoriev I.V."/>
            <person name="Debuchy R."/>
            <person name="Gladieux P."/>
            <person name="Hiltunen Thoren M."/>
            <person name="Johannesson H."/>
        </authorList>
    </citation>
    <scope>NUCLEOTIDE SEQUENCE</scope>
    <source>
        <strain evidence="5">CBS 315.58</strain>
    </source>
</reference>
<dbReference type="InterPro" id="IPR050271">
    <property type="entry name" value="UDP-glycosyltransferase"/>
</dbReference>
<accession>A0AAN6XBR3</accession>
<feature type="region of interest" description="Disordered" evidence="3">
    <location>
        <begin position="46"/>
        <end position="124"/>
    </location>
</feature>
<dbReference type="PANTHER" id="PTHR48043">
    <property type="entry name" value="EG:EG0003.4 PROTEIN-RELATED"/>
    <property type="match status" value="1"/>
</dbReference>
<feature type="compositionally biased region" description="Pro residues" evidence="3">
    <location>
        <begin position="95"/>
        <end position="112"/>
    </location>
</feature>
<dbReference type="InterPro" id="IPR002213">
    <property type="entry name" value="UDP_glucos_trans"/>
</dbReference>
<evidence type="ECO:0000256" key="2">
    <source>
        <dbReference type="ARBA" id="ARBA00022679"/>
    </source>
</evidence>
<evidence type="ECO:0000256" key="1">
    <source>
        <dbReference type="ARBA" id="ARBA00022676"/>
    </source>
</evidence>
<keyword evidence="1" id="KW-0328">Glycosyltransferase</keyword>
<organism evidence="5 6">
    <name type="scientific">Triangularia verruculosa</name>
    <dbReference type="NCBI Taxonomy" id="2587418"/>
    <lineage>
        <taxon>Eukaryota</taxon>
        <taxon>Fungi</taxon>
        <taxon>Dikarya</taxon>
        <taxon>Ascomycota</taxon>
        <taxon>Pezizomycotina</taxon>
        <taxon>Sordariomycetes</taxon>
        <taxon>Sordariomycetidae</taxon>
        <taxon>Sordariales</taxon>
        <taxon>Podosporaceae</taxon>
        <taxon>Triangularia</taxon>
    </lineage>
</organism>
<dbReference type="Gene3D" id="3.40.50.2000">
    <property type="entry name" value="Glycogen Phosphorylase B"/>
    <property type="match status" value="2"/>
</dbReference>
<feature type="compositionally biased region" description="Low complexity" evidence="3">
    <location>
        <begin position="49"/>
        <end position="65"/>
    </location>
</feature>
<dbReference type="GO" id="GO:0016758">
    <property type="term" value="F:hexosyltransferase activity"/>
    <property type="evidence" value="ECO:0007669"/>
    <property type="project" value="UniProtKB-ARBA"/>
</dbReference>
<dbReference type="EMBL" id="MU863964">
    <property type="protein sequence ID" value="KAK4197366.1"/>
    <property type="molecule type" value="Genomic_DNA"/>
</dbReference>
<evidence type="ECO:0000259" key="4">
    <source>
        <dbReference type="Pfam" id="PF06722"/>
    </source>
</evidence>
<comment type="caution">
    <text evidence="5">The sequence shown here is derived from an EMBL/GenBank/DDBJ whole genome shotgun (WGS) entry which is preliminary data.</text>
</comment>
<evidence type="ECO:0000313" key="6">
    <source>
        <dbReference type="Proteomes" id="UP001303160"/>
    </source>
</evidence>
<dbReference type="SUPFAM" id="SSF53756">
    <property type="entry name" value="UDP-Glycosyltransferase/glycogen phosphorylase"/>
    <property type="match status" value="1"/>
</dbReference>
<keyword evidence="2" id="KW-0808">Transferase</keyword>
<dbReference type="CDD" id="cd03784">
    <property type="entry name" value="GT1_Gtf-like"/>
    <property type="match status" value="1"/>
</dbReference>
<evidence type="ECO:0000313" key="5">
    <source>
        <dbReference type="EMBL" id="KAK4197366.1"/>
    </source>
</evidence>
<gene>
    <name evidence="5" type="ORF">QBC40DRAFT_285602</name>
</gene>
<dbReference type="Proteomes" id="UP001303160">
    <property type="component" value="Unassembled WGS sequence"/>
</dbReference>
<dbReference type="Pfam" id="PF06722">
    <property type="entry name" value="EryCIII-like_C"/>
    <property type="match status" value="1"/>
</dbReference>
<sequence length="589" mass="63602">MNIQRDPPPCPNHALLSQNTYFDNLLTQRVVNCSVIVTVSLSATNRAMGKASSKPSPGSSSPVKATRQPNMASINGGGSPPGIARSGPPHFAQGGPPPGVIPGPGGPPPGIFGPPIDLSTLPKPPPSNPSLPAILILCTSSTAPGHVLPLTAIASHLVSKGYPVHFVGGIQHAHIIVSSASHFIPIHESLSLAKGPYRKWGMERANYPEGLPRMVQDFKTFFIGQIEGQFLSSKAALEGLRERYGKERKIIVVNETMWFGFLPFKYGASLGQLKGWEEGEEVPKTVGINVTPVMLDGDSMPPFPLGILPGEGEAVRERDRVLKEWYYKYVVREAYDGFRDNIKACGGVNVPDEWMVNLSYTAHDVTLQLCDEVLEYPRPDLPAHVKFAGSLPPKKGKRDGYQWPEWWQGEVLERKEGRKIVVVSQGTLARDYTMLLAPTIKALAGREDVLVIALLGKQGVETPPEVLPEGVDLGNVKVVDFIPYDSVLEHADVMVFNAGYGGFVHCIVNGVPVVAAGLTEDKCEVSARVEWTGAGINLRTGRPAPEAVLAAVNTILGDDKYRKKVQELAGQVAKGNPVEAVEKEIRSLS</sequence>
<keyword evidence="6" id="KW-1185">Reference proteome</keyword>